<reference evidence="8 9" key="1">
    <citation type="journal article" date="2018" name="Sci. Rep.">
        <title>A novel species of the marine cyanobacterium Acaryochloris with a unique pigment content and lifestyle.</title>
        <authorList>
            <person name="Partensky F."/>
            <person name="Six C."/>
            <person name="Ratin M."/>
            <person name="Garczarek L."/>
            <person name="Vaulot D."/>
            <person name="Probert I."/>
            <person name="Calteau A."/>
            <person name="Gourvil P."/>
            <person name="Marie D."/>
            <person name="Grebert T."/>
            <person name="Bouchier C."/>
            <person name="Le Panse S."/>
            <person name="Gachenot M."/>
            <person name="Rodriguez F."/>
            <person name="Garrido J.L."/>
        </authorList>
    </citation>
    <scope>NUCLEOTIDE SEQUENCE [LARGE SCALE GENOMIC DNA]</scope>
    <source>
        <strain evidence="8 9">RCC1774</strain>
    </source>
</reference>
<dbReference type="SUPFAM" id="SSF50022">
    <property type="entry name" value="ISP domain"/>
    <property type="match status" value="1"/>
</dbReference>
<evidence type="ECO:0000256" key="5">
    <source>
        <dbReference type="ARBA" id="ARBA00034078"/>
    </source>
</evidence>
<dbReference type="PANTHER" id="PTHR21496">
    <property type="entry name" value="FERREDOXIN-RELATED"/>
    <property type="match status" value="1"/>
</dbReference>
<proteinExistence type="inferred from homology"/>
<keyword evidence="1" id="KW-0001">2Fe-2S</keyword>
<keyword evidence="4" id="KW-0411">Iron-sulfur</keyword>
<evidence type="ECO:0000256" key="2">
    <source>
        <dbReference type="ARBA" id="ARBA00022723"/>
    </source>
</evidence>
<accession>A0A2W1JG79</accession>
<comment type="similarity">
    <text evidence="6">Belongs to the bacterial ring-hydroxylating dioxygenase ferredoxin component family.</text>
</comment>
<dbReference type="GO" id="GO:0016705">
    <property type="term" value="F:oxidoreductase activity, acting on paired donors, with incorporation or reduction of molecular oxygen"/>
    <property type="evidence" value="ECO:0007669"/>
    <property type="project" value="UniProtKB-ARBA"/>
</dbReference>
<comment type="caution">
    <text evidence="8">The sequence shown here is derived from an EMBL/GenBank/DDBJ whole genome shotgun (WGS) entry which is preliminary data.</text>
</comment>
<dbReference type="GO" id="GO:0051537">
    <property type="term" value="F:2 iron, 2 sulfur cluster binding"/>
    <property type="evidence" value="ECO:0007669"/>
    <property type="project" value="UniProtKB-KW"/>
</dbReference>
<dbReference type="AlphaFoldDB" id="A0A2W1JG79"/>
<keyword evidence="9" id="KW-1185">Reference proteome</keyword>
<comment type="cofactor">
    <cofactor evidence="5">
        <name>[2Fe-2S] cluster</name>
        <dbReference type="ChEBI" id="CHEBI:190135"/>
    </cofactor>
</comment>
<evidence type="ECO:0000256" key="6">
    <source>
        <dbReference type="ARBA" id="ARBA00038001"/>
    </source>
</evidence>
<dbReference type="RefSeq" id="WP_110988798.1">
    <property type="nucleotide sequence ID" value="NZ_CAWNWM010000031.1"/>
</dbReference>
<dbReference type="OrthoDB" id="593800at2"/>
<evidence type="ECO:0000259" key="7">
    <source>
        <dbReference type="PROSITE" id="PS51296"/>
    </source>
</evidence>
<evidence type="ECO:0000256" key="4">
    <source>
        <dbReference type="ARBA" id="ARBA00023014"/>
    </source>
</evidence>
<dbReference type="PROSITE" id="PS51296">
    <property type="entry name" value="RIESKE"/>
    <property type="match status" value="1"/>
</dbReference>
<keyword evidence="3" id="KW-0408">Iron</keyword>
<sequence length="582" mass="64455">MATQTEQFVKVGQLQEIKAAKCPVVYAEGHAIAIVSHNGTLHAIDNRCPHMGFPLDKGTVKEGILTCHWHHARFDVVSGGTFDLWADDVPTFPVEVRGDEVWVDLAPSNHSEAHHEKRLKDGLQQQISLVIAKSVIALLGQGSDATAPFRLGLEFGTHYRRAGWGAGLTILTCMHNLRPYLKSEDHPQALYHGLSAVARDCANEPPHFNVEPLPSTPADIETLKGWFCQFVEVRDSQGAERCLMTAIQASASPIQIADILFTAATDHRFIDGGHTLDFTNKALEALDIAGWQHAAPVLGSLVRGYTEGERKEESNAWRSPIDLVDILNQTFQALPDAISQGTTQLSAELDQDRLVAVVLGDDPALICTTLLDQIRAGCSVTDLAAMVAYAAALRIAHFHTQNDFRDWDTAHHSFTFANAVYKGLQRVSSPELTRGIFDAAMTIYLNRFLNIPAAPLPKPENELQNPEQLLDQLPELLDRQQQVNEVGNLVARYLYGGGDGDRLLAVLGRLMLREDRSFHTIQELDAAFNLYTHWQHKPDRVYILVAAARYLAAHAPTTRAQHQTYQIAARLHRGEHLFESST</sequence>
<dbReference type="GO" id="GO:0046872">
    <property type="term" value="F:metal ion binding"/>
    <property type="evidence" value="ECO:0007669"/>
    <property type="project" value="UniProtKB-KW"/>
</dbReference>
<dbReference type="Gene3D" id="2.102.10.10">
    <property type="entry name" value="Rieske [2Fe-2S] iron-sulphur domain"/>
    <property type="match status" value="1"/>
</dbReference>
<dbReference type="GO" id="GO:0004497">
    <property type="term" value="F:monooxygenase activity"/>
    <property type="evidence" value="ECO:0007669"/>
    <property type="project" value="UniProtKB-ARBA"/>
</dbReference>
<evidence type="ECO:0000313" key="9">
    <source>
        <dbReference type="Proteomes" id="UP000248857"/>
    </source>
</evidence>
<keyword evidence="8" id="KW-0223">Dioxygenase</keyword>
<dbReference type="GO" id="GO:0051213">
    <property type="term" value="F:dioxygenase activity"/>
    <property type="evidence" value="ECO:0007669"/>
    <property type="project" value="UniProtKB-KW"/>
</dbReference>
<dbReference type="EMBL" id="PQWO01000031">
    <property type="protein sequence ID" value="PZD70645.1"/>
    <property type="molecule type" value="Genomic_DNA"/>
</dbReference>
<evidence type="ECO:0000313" key="8">
    <source>
        <dbReference type="EMBL" id="PZD70645.1"/>
    </source>
</evidence>
<dbReference type="InterPro" id="IPR036922">
    <property type="entry name" value="Rieske_2Fe-2S_sf"/>
</dbReference>
<organism evidence="8 9">
    <name type="scientific">Acaryochloris thomasi RCC1774</name>
    <dbReference type="NCBI Taxonomy" id="1764569"/>
    <lineage>
        <taxon>Bacteria</taxon>
        <taxon>Bacillati</taxon>
        <taxon>Cyanobacteriota</taxon>
        <taxon>Cyanophyceae</taxon>
        <taxon>Acaryochloridales</taxon>
        <taxon>Acaryochloridaceae</taxon>
        <taxon>Acaryochloris</taxon>
        <taxon>Acaryochloris thomasi</taxon>
    </lineage>
</organism>
<dbReference type="PANTHER" id="PTHR21496:SF0">
    <property type="entry name" value="RIESKE DOMAIN-CONTAINING PROTEIN"/>
    <property type="match status" value="1"/>
</dbReference>
<keyword evidence="8" id="KW-0560">Oxidoreductase</keyword>
<keyword evidence="2" id="KW-0479">Metal-binding</keyword>
<name>A0A2W1JG79_9CYAN</name>
<evidence type="ECO:0000256" key="1">
    <source>
        <dbReference type="ARBA" id="ARBA00022714"/>
    </source>
</evidence>
<protein>
    <submittedName>
        <fullName evidence="8">3-phenylpropionate/cinnamic acid dioxygenase ferredoxin subunit</fullName>
    </submittedName>
</protein>
<dbReference type="Proteomes" id="UP000248857">
    <property type="component" value="Unassembled WGS sequence"/>
</dbReference>
<evidence type="ECO:0000256" key="3">
    <source>
        <dbReference type="ARBA" id="ARBA00023004"/>
    </source>
</evidence>
<dbReference type="InterPro" id="IPR017941">
    <property type="entry name" value="Rieske_2Fe-2S"/>
</dbReference>
<dbReference type="Pfam" id="PF00355">
    <property type="entry name" value="Rieske"/>
    <property type="match status" value="1"/>
</dbReference>
<feature type="domain" description="Rieske" evidence="7">
    <location>
        <begin position="14"/>
        <end position="103"/>
    </location>
</feature>
<gene>
    <name evidence="8" type="primary">hcaC_2</name>
    <name evidence="8" type="ORF">C1752_10366</name>
</gene>